<dbReference type="EMBL" id="JAHLFO010000114">
    <property type="protein sequence ID" value="MBU3814485.1"/>
    <property type="molecule type" value="Genomic_DNA"/>
</dbReference>
<dbReference type="Proteomes" id="UP000824236">
    <property type="component" value="Unassembled WGS sequence"/>
</dbReference>
<evidence type="ECO:0000313" key="2">
    <source>
        <dbReference type="EMBL" id="MBU3814485.1"/>
    </source>
</evidence>
<gene>
    <name evidence="2" type="ORF">H9791_08280</name>
</gene>
<protein>
    <submittedName>
        <fullName evidence="2">Type II toxin-antitoxin system RelE/ParE family toxin</fullName>
    </submittedName>
</protein>
<dbReference type="InterPro" id="IPR035093">
    <property type="entry name" value="RelE/ParE_toxin_dom_sf"/>
</dbReference>
<organism evidence="2 3">
    <name type="scientific">Candidatus Bacteroides intestinipullorum</name>
    <dbReference type="NCBI Taxonomy" id="2838471"/>
    <lineage>
        <taxon>Bacteria</taxon>
        <taxon>Pseudomonadati</taxon>
        <taxon>Bacteroidota</taxon>
        <taxon>Bacteroidia</taxon>
        <taxon>Bacteroidales</taxon>
        <taxon>Bacteroidaceae</taxon>
        <taxon>Bacteroides</taxon>
    </lineage>
</organism>
<sequence>MEIVWTAEAERHLSALADSFHEGDDVRVATEFVQKATDQVARLADTPYVGDRLAGRRGAYRALTVDLWFKIIYRVVGHKVMVIAIWDCRHEPLDLTALLPR</sequence>
<comment type="caution">
    <text evidence="2">The sequence shown here is derived from an EMBL/GenBank/DDBJ whole genome shotgun (WGS) entry which is preliminary data.</text>
</comment>
<accession>A0A9E2NNY1</accession>
<name>A0A9E2NNY1_9BACE</name>
<keyword evidence="1" id="KW-1277">Toxin-antitoxin system</keyword>
<dbReference type="Pfam" id="PF05016">
    <property type="entry name" value="ParE_toxin"/>
    <property type="match status" value="1"/>
</dbReference>
<reference evidence="2" key="2">
    <citation type="submission" date="2021-04" db="EMBL/GenBank/DDBJ databases">
        <authorList>
            <person name="Gilroy R."/>
        </authorList>
    </citation>
    <scope>NUCLEOTIDE SEQUENCE</scope>
    <source>
        <strain evidence="2">B3-3758</strain>
    </source>
</reference>
<dbReference type="AlphaFoldDB" id="A0A9E2NNY1"/>
<evidence type="ECO:0000313" key="3">
    <source>
        <dbReference type="Proteomes" id="UP000824236"/>
    </source>
</evidence>
<reference evidence="2" key="1">
    <citation type="journal article" date="2021" name="PeerJ">
        <title>Extensive microbial diversity within the chicken gut microbiome revealed by metagenomics and culture.</title>
        <authorList>
            <person name="Gilroy R."/>
            <person name="Ravi A."/>
            <person name="Getino M."/>
            <person name="Pursley I."/>
            <person name="Horton D.L."/>
            <person name="Alikhan N.F."/>
            <person name="Baker D."/>
            <person name="Gharbi K."/>
            <person name="Hall N."/>
            <person name="Watson M."/>
            <person name="Adriaenssens E.M."/>
            <person name="Foster-Nyarko E."/>
            <person name="Jarju S."/>
            <person name="Secka A."/>
            <person name="Antonio M."/>
            <person name="Oren A."/>
            <person name="Chaudhuri R.R."/>
            <person name="La Ragione R."/>
            <person name="Hildebrand F."/>
            <person name="Pallen M.J."/>
        </authorList>
    </citation>
    <scope>NUCLEOTIDE SEQUENCE</scope>
    <source>
        <strain evidence="2">B3-3758</strain>
    </source>
</reference>
<dbReference type="InterPro" id="IPR007712">
    <property type="entry name" value="RelE/ParE_toxin"/>
</dbReference>
<proteinExistence type="predicted"/>
<dbReference type="Gene3D" id="3.30.2310.20">
    <property type="entry name" value="RelE-like"/>
    <property type="match status" value="1"/>
</dbReference>
<evidence type="ECO:0000256" key="1">
    <source>
        <dbReference type="ARBA" id="ARBA00022649"/>
    </source>
</evidence>